<organism evidence="1 2">
    <name type="scientific">Sphenostylis stenocarpa</name>
    <dbReference type="NCBI Taxonomy" id="92480"/>
    <lineage>
        <taxon>Eukaryota</taxon>
        <taxon>Viridiplantae</taxon>
        <taxon>Streptophyta</taxon>
        <taxon>Embryophyta</taxon>
        <taxon>Tracheophyta</taxon>
        <taxon>Spermatophyta</taxon>
        <taxon>Magnoliopsida</taxon>
        <taxon>eudicotyledons</taxon>
        <taxon>Gunneridae</taxon>
        <taxon>Pentapetalae</taxon>
        <taxon>rosids</taxon>
        <taxon>fabids</taxon>
        <taxon>Fabales</taxon>
        <taxon>Fabaceae</taxon>
        <taxon>Papilionoideae</taxon>
        <taxon>50 kb inversion clade</taxon>
        <taxon>NPAAA clade</taxon>
        <taxon>indigoferoid/millettioid clade</taxon>
        <taxon>Phaseoleae</taxon>
        <taxon>Sphenostylis</taxon>
    </lineage>
</organism>
<dbReference type="AlphaFoldDB" id="A0AA86SX20"/>
<gene>
    <name evidence="1" type="ORF">AYBTSS11_LOCUS26537</name>
</gene>
<evidence type="ECO:0000313" key="2">
    <source>
        <dbReference type="Proteomes" id="UP001189624"/>
    </source>
</evidence>
<keyword evidence="2" id="KW-1185">Reference proteome</keyword>
<accession>A0AA86SX20</accession>
<dbReference type="EMBL" id="OY731406">
    <property type="protein sequence ID" value="CAJ1974457.1"/>
    <property type="molecule type" value="Genomic_DNA"/>
</dbReference>
<protein>
    <submittedName>
        <fullName evidence="1">Uncharacterized protein</fullName>
    </submittedName>
</protein>
<evidence type="ECO:0000313" key="1">
    <source>
        <dbReference type="EMBL" id="CAJ1974457.1"/>
    </source>
</evidence>
<dbReference type="Gramene" id="rna-AYBTSS11_LOCUS26537">
    <property type="protein sequence ID" value="CAJ1974457.1"/>
    <property type="gene ID" value="gene-AYBTSS11_LOCUS26537"/>
</dbReference>
<proteinExistence type="predicted"/>
<name>A0AA86SX20_9FABA</name>
<sequence>MSSLLAPLTWAATVALPFKYLKMSANLPTVALPFKYLNIYAFVCIYMQRCTGSIDGRVDYPVSPGCGRKHTRDIYGRMFFEALTE</sequence>
<reference evidence="1" key="1">
    <citation type="submission" date="2023-10" db="EMBL/GenBank/DDBJ databases">
        <authorList>
            <person name="Domelevo Entfellner J.-B."/>
        </authorList>
    </citation>
    <scope>NUCLEOTIDE SEQUENCE</scope>
</reference>
<dbReference type="Proteomes" id="UP001189624">
    <property type="component" value="Chromosome 9"/>
</dbReference>